<evidence type="ECO:0000259" key="3">
    <source>
        <dbReference type="Pfam" id="PF00501"/>
    </source>
</evidence>
<evidence type="ECO:0000313" key="5">
    <source>
        <dbReference type="EMBL" id="MFD1515416.1"/>
    </source>
</evidence>
<reference evidence="5 6" key="1">
    <citation type="journal article" date="2019" name="Int. J. Syst. Evol. Microbiol.">
        <title>The Global Catalogue of Microorganisms (GCM) 10K type strain sequencing project: providing services to taxonomists for standard genome sequencing and annotation.</title>
        <authorList>
            <consortium name="The Broad Institute Genomics Platform"/>
            <consortium name="The Broad Institute Genome Sequencing Center for Infectious Disease"/>
            <person name="Wu L."/>
            <person name="Ma J."/>
        </authorList>
    </citation>
    <scope>NUCLEOTIDE SEQUENCE [LARGE SCALE GENOMIC DNA]</scope>
    <source>
        <strain evidence="5 6">CGMCC 1.12563</strain>
    </source>
</reference>
<accession>A0ABD6B197</accession>
<evidence type="ECO:0000259" key="4">
    <source>
        <dbReference type="Pfam" id="PF13193"/>
    </source>
</evidence>
<dbReference type="Gene3D" id="3.40.50.12780">
    <property type="entry name" value="N-terminal domain of ligase-like"/>
    <property type="match status" value="1"/>
</dbReference>
<evidence type="ECO:0000313" key="6">
    <source>
        <dbReference type="Proteomes" id="UP001597187"/>
    </source>
</evidence>
<dbReference type="Gene3D" id="3.30.300.30">
    <property type="match status" value="1"/>
</dbReference>
<comment type="similarity">
    <text evidence="1">Belongs to the ATP-dependent AMP-binding enzyme family.</text>
</comment>
<dbReference type="InterPro" id="IPR000873">
    <property type="entry name" value="AMP-dep_synth/lig_dom"/>
</dbReference>
<protein>
    <submittedName>
        <fullName evidence="5">Class I adenylate-forming enzyme family protein</fullName>
    </submittedName>
</protein>
<dbReference type="AlphaFoldDB" id="A0ABD6B197"/>
<dbReference type="SUPFAM" id="SSF56801">
    <property type="entry name" value="Acetyl-CoA synthetase-like"/>
    <property type="match status" value="1"/>
</dbReference>
<dbReference type="EMBL" id="JBHUDC010000008">
    <property type="protein sequence ID" value="MFD1515416.1"/>
    <property type="molecule type" value="Genomic_DNA"/>
</dbReference>
<evidence type="ECO:0000256" key="2">
    <source>
        <dbReference type="ARBA" id="ARBA00022598"/>
    </source>
</evidence>
<dbReference type="InterPro" id="IPR020845">
    <property type="entry name" value="AMP-binding_CS"/>
</dbReference>
<dbReference type="RefSeq" id="WP_250875335.1">
    <property type="nucleotide sequence ID" value="NZ_JALXFV010000008.1"/>
</dbReference>
<feature type="domain" description="AMP-dependent synthetase/ligase" evidence="3">
    <location>
        <begin position="14"/>
        <end position="376"/>
    </location>
</feature>
<comment type="caution">
    <text evidence="5">The sequence shown here is derived from an EMBL/GenBank/DDBJ whole genome shotgun (WGS) entry which is preliminary data.</text>
</comment>
<dbReference type="PANTHER" id="PTHR43201">
    <property type="entry name" value="ACYL-COA SYNTHETASE"/>
    <property type="match status" value="1"/>
</dbReference>
<organism evidence="5 6">
    <name type="scientific">Halomarina rubra</name>
    <dbReference type="NCBI Taxonomy" id="2071873"/>
    <lineage>
        <taxon>Archaea</taxon>
        <taxon>Methanobacteriati</taxon>
        <taxon>Methanobacteriota</taxon>
        <taxon>Stenosarchaea group</taxon>
        <taxon>Halobacteria</taxon>
        <taxon>Halobacteriales</taxon>
        <taxon>Natronomonadaceae</taxon>
        <taxon>Halomarina</taxon>
    </lineage>
</organism>
<name>A0ABD6B197_9EURY</name>
<sequence>MSSRTIMNVYRYVQHTANRVPDDVAVLRPDSEDVTYGEIDRRARRVAAWVDSQGMAEDARIAVMLPDCAAYASVVLGIWRAGRVASPLNTRFGTDELVYTLSDLDPSALVTADAFADQTAAIHEGVDALDEASTVTAVTGGEFEETALPDRETRPAPAPVKRLDEEPAVVMYTSGTTGRPKGVVQTHRNITANVQCGITTFGYTDEDVAVAAVPMFHVGGLYGVLLPILSVGASFAILEAWDAAAWAALVEETGATLTGLIPTMMVDAVNTPEAVERDTSSLERVFYGGAPATVATLDAFEEAFDCAALLDYYGQTENTGVSVTFDEDTERRPALLGWPMDSVRARVVDFETGEDVPPGDQGELLLKGDVITPGYWNAPEKTERAFTEGWLHTGDVVRRDDDGLLYYVDRVDDIILTGGEKVAPTTVEEALQAMPGVAAVAVFGTDHERWGEAVTAAIVPADGSLTEDDVLDYWEREVELAGYEKPRRIVFREAFPRTATQKVNKVALAREVGGE</sequence>
<dbReference type="GO" id="GO:0016874">
    <property type="term" value="F:ligase activity"/>
    <property type="evidence" value="ECO:0007669"/>
    <property type="project" value="UniProtKB-KW"/>
</dbReference>
<dbReference type="InterPro" id="IPR042099">
    <property type="entry name" value="ANL_N_sf"/>
</dbReference>
<dbReference type="InterPro" id="IPR045851">
    <property type="entry name" value="AMP-bd_C_sf"/>
</dbReference>
<dbReference type="PROSITE" id="PS00455">
    <property type="entry name" value="AMP_BINDING"/>
    <property type="match status" value="1"/>
</dbReference>
<dbReference type="Pfam" id="PF00501">
    <property type="entry name" value="AMP-binding"/>
    <property type="match status" value="1"/>
</dbReference>
<dbReference type="InterPro" id="IPR025110">
    <property type="entry name" value="AMP-bd_C"/>
</dbReference>
<dbReference type="PANTHER" id="PTHR43201:SF5">
    <property type="entry name" value="MEDIUM-CHAIN ACYL-COA LIGASE ACSF2, MITOCHONDRIAL"/>
    <property type="match status" value="1"/>
</dbReference>
<proteinExistence type="inferred from homology"/>
<feature type="domain" description="AMP-binding enzyme C-terminal" evidence="4">
    <location>
        <begin position="427"/>
        <end position="502"/>
    </location>
</feature>
<dbReference type="Pfam" id="PF13193">
    <property type="entry name" value="AMP-binding_C"/>
    <property type="match status" value="1"/>
</dbReference>
<gene>
    <name evidence="5" type="ORF">ACFSBT_19220</name>
</gene>
<keyword evidence="6" id="KW-1185">Reference proteome</keyword>
<keyword evidence="2" id="KW-0436">Ligase</keyword>
<dbReference type="Proteomes" id="UP001597187">
    <property type="component" value="Unassembled WGS sequence"/>
</dbReference>
<evidence type="ECO:0000256" key="1">
    <source>
        <dbReference type="ARBA" id="ARBA00006432"/>
    </source>
</evidence>